<gene>
    <name evidence="3" type="ORF">LLUT_LOCUS18389</name>
</gene>
<feature type="region of interest" description="Disordered" evidence="1">
    <location>
        <begin position="402"/>
        <end position="593"/>
    </location>
</feature>
<feature type="compositionally biased region" description="Low complexity" evidence="1">
    <location>
        <begin position="408"/>
        <end position="421"/>
    </location>
</feature>
<evidence type="ECO:0000313" key="4">
    <source>
        <dbReference type="Proteomes" id="UP001497480"/>
    </source>
</evidence>
<dbReference type="AlphaFoldDB" id="A0AAV1X6E3"/>
<dbReference type="InterPro" id="IPR025486">
    <property type="entry name" value="DUF4378"/>
</dbReference>
<dbReference type="GO" id="GO:0051513">
    <property type="term" value="P:regulation of monopolar cell growth"/>
    <property type="evidence" value="ECO:0007669"/>
    <property type="project" value="InterPro"/>
</dbReference>
<dbReference type="InterPro" id="IPR033334">
    <property type="entry name" value="LNG1/2"/>
</dbReference>
<protein>
    <recommendedName>
        <fullName evidence="2">DUF4378 domain-containing protein</fullName>
    </recommendedName>
</protein>
<evidence type="ECO:0000256" key="1">
    <source>
        <dbReference type="SAM" id="MobiDB-lite"/>
    </source>
</evidence>
<dbReference type="PANTHER" id="PTHR31680">
    <property type="entry name" value="LONGIFOLIA PROTEIN"/>
    <property type="match status" value="1"/>
</dbReference>
<feature type="domain" description="DUF4378" evidence="2">
    <location>
        <begin position="743"/>
        <end position="898"/>
    </location>
</feature>
<proteinExistence type="predicted"/>
<feature type="compositionally biased region" description="Low complexity" evidence="1">
    <location>
        <begin position="87"/>
        <end position="103"/>
    </location>
</feature>
<feature type="compositionally biased region" description="Low complexity" evidence="1">
    <location>
        <begin position="39"/>
        <end position="52"/>
    </location>
</feature>
<reference evidence="3 4" key="1">
    <citation type="submission" date="2024-03" db="EMBL/GenBank/DDBJ databases">
        <authorList>
            <person name="Martinez-Hernandez J."/>
        </authorList>
    </citation>
    <scope>NUCLEOTIDE SEQUENCE [LARGE SCALE GENOMIC DNA]</scope>
</reference>
<feature type="compositionally biased region" description="Polar residues" evidence="1">
    <location>
        <begin position="462"/>
        <end position="471"/>
    </location>
</feature>
<accession>A0AAV1X6E3</accession>
<feature type="compositionally biased region" description="Polar residues" evidence="1">
    <location>
        <begin position="487"/>
        <end position="501"/>
    </location>
</feature>
<sequence>MSKKVVRTKKDEKSDFQKKIGCISGFFKLFDSHKFLTDQSSGSSQSQNSTTSGLGGTSNHIKELNSTMQKGEAKKNVMAARENQQFSTESSATSISSSSCSSSMSSLEFNRTIRVEQPSIIPIKISESSNAAAAMKQLCFYDIVKGSMHKEAKGLSVKTIPRDEKKGCAIKFVDSPRPLQPYKSVNGHFHNRPWDSPRLSYDGRDMQDTFKSGTKHKELPRLSLDSRQGPFKGINDGTKSHNLLKGQHKGYVGPNTMVDQLQESETPKRYSSSVVAKLMGLEAFACATQSCDTPPQGFSSMSNEYKQHQNSVSPRTMKDNTMPQSRSDASITTVTINVSQGSQLQASKESESSIKASNNALSVYGEIEKRMANLEFKNYGKDLRALKQILDAMQRYKDTLDITREQASNSPSHSRSNSSLSERSKVQSPRIRQMDQTSTKSNSNNASKSPIVIMKPAKVTRETSNPGNRTNGRLFDKHDAQKAKGMNPTSRYNKDSFSQASHSEEKSTKVRTSKSMQPSKVPQVINRENSINCSNTSETRSPRLQKKFGLDRRSPPRSPSSDSSSNRRQHSRQSLELASPSTPPRHKFSTFHEENDRFSMLSYQRRDFKLEVDVSSQDSDSKRSMDSHSDIVAIHVDHSEKSNTALAHPNGLNQSNATKELGKDSFIAKKIVTAEQPSPVSVLDAAFYIEDPPSPVKKKSDISKDLDETLNAYDSSDENSQNIQQIDYNNEKLPNFDDGKDPDHKYISEILLVSGLLSSAGYSQAVNSPAHPINPKLFLALEQTKTSKLHFNYPEQMQRKLIFDVLNDILVQKLILESSSTLWCFPNQSSERKLKGHHQILNDIFTEIDQLQHKDRNFSSDNEDEYLNNLIWEDLMHQSTICTETRREMPNVVLDIERCADGPQSGWPGAPMNVACLVVADGPRSGWPDGPRSGCIVGLVTWCVVDRPRSGLGDSTMHIFSRAQFWFSRSCMAFNVLECLVRANSLRNSIAKIVVAM</sequence>
<feature type="region of interest" description="Disordered" evidence="1">
    <location>
        <begin position="224"/>
        <end position="243"/>
    </location>
</feature>
<dbReference type="Proteomes" id="UP001497480">
    <property type="component" value="Unassembled WGS sequence"/>
</dbReference>
<dbReference type="Pfam" id="PF14309">
    <property type="entry name" value="DUF4378"/>
    <property type="match status" value="1"/>
</dbReference>
<feature type="region of interest" description="Disordered" evidence="1">
    <location>
        <begin position="38"/>
        <end position="103"/>
    </location>
</feature>
<organism evidence="3 4">
    <name type="scientific">Lupinus luteus</name>
    <name type="common">European yellow lupine</name>
    <dbReference type="NCBI Taxonomy" id="3873"/>
    <lineage>
        <taxon>Eukaryota</taxon>
        <taxon>Viridiplantae</taxon>
        <taxon>Streptophyta</taxon>
        <taxon>Embryophyta</taxon>
        <taxon>Tracheophyta</taxon>
        <taxon>Spermatophyta</taxon>
        <taxon>Magnoliopsida</taxon>
        <taxon>eudicotyledons</taxon>
        <taxon>Gunneridae</taxon>
        <taxon>Pentapetalae</taxon>
        <taxon>rosids</taxon>
        <taxon>fabids</taxon>
        <taxon>Fabales</taxon>
        <taxon>Fabaceae</taxon>
        <taxon>Papilionoideae</taxon>
        <taxon>50 kb inversion clade</taxon>
        <taxon>genistoids sensu lato</taxon>
        <taxon>core genistoids</taxon>
        <taxon>Genisteae</taxon>
        <taxon>Lupinus</taxon>
    </lineage>
</organism>
<dbReference type="PANTHER" id="PTHR31680:SF8">
    <property type="entry name" value="LONGIFOLIA PROTEIN"/>
    <property type="match status" value="1"/>
</dbReference>
<feature type="compositionally biased region" description="Polar residues" evidence="1">
    <location>
        <begin position="513"/>
        <end position="539"/>
    </location>
</feature>
<name>A0AAV1X6E3_LUPLU</name>
<keyword evidence="4" id="KW-1185">Reference proteome</keyword>
<evidence type="ECO:0000259" key="2">
    <source>
        <dbReference type="Pfam" id="PF14309"/>
    </source>
</evidence>
<evidence type="ECO:0000313" key="3">
    <source>
        <dbReference type="EMBL" id="CAL0317329.1"/>
    </source>
</evidence>
<dbReference type="EMBL" id="CAXHTB010000012">
    <property type="protein sequence ID" value="CAL0317329.1"/>
    <property type="molecule type" value="Genomic_DNA"/>
</dbReference>
<feature type="compositionally biased region" description="Low complexity" evidence="1">
    <location>
        <begin position="437"/>
        <end position="449"/>
    </location>
</feature>
<comment type="caution">
    <text evidence="3">The sequence shown here is derived from an EMBL/GenBank/DDBJ whole genome shotgun (WGS) entry which is preliminary data.</text>
</comment>